<dbReference type="Proteomes" id="UP000012283">
    <property type="component" value="Unassembled WGS sequence"/>
</dbReference>
<evidence type="ECO:0000313" key="4">
    <source>
        <dbReference type="Proteomes" id="UP000012283"/>
    </source>
</evidence>
<dbReference type="eggNOG" id="ENOG5032R4U">
    <property type="taxonomic scope" value="Bacteria"/>
</dbReference>
<evidence type="ECO:0000313" key="3">
    <source>
        <dbReference type="EMBL" id="ENH96445.1"/>
    </source>
</evidence>
<comment type="caution">
    <text evidence="3">The sequence shown here is derived from an EMBL/GenBank/DDBJ whole genome shotgun (WGS) entry which is preliminary data.</text>
</comment>
<keyword evidence="1" id="KW-0812">Transmembrane</keyword>
<dbReference type="AlphaFoldDB" id="N4WPP8"/>
<dbReference type="RefSeq" id="WP_003470067.1">
    <property type="nucleotide sequence ID" value="NZ_APML01000042.1"/>
</dbReference>
<dbReference type="EMBL" id="APML01000042">
    <property type="protein sequence ID" value="ENH96445.1"/>
    <property type="molecule type" value="Genomic_DNA"/>
</dbReference>
<proteinExistence type="predicted"/>
<dbReference type="STRING" id="1308866.J416_10546"/>
<keyword evidence="1" id="KW-0472">Membrane</keyword>
<protein>
    <recommendedName>
        <fullName evidence="2">Protein-glutamine gamma-glutamyltransferase-like C-terminal domain-containing protein</fullName>
    </recommendedName>
</protein>
<name>N4WPP8_9BACI</name>
<feature type="transmembrane region" description="Helical" evidence="1">
    <location>
        <begin position="62"/>
        <end position="86"/>
    </location>
</feature>
<evidence type="ECO:0000259" key="2">
    <source>
        <dbReference type="Pfam" id="PF13559"/>
    </source>
</evidence>
<sequence length="222" mass="26248">MSNDNAKEKLIEITEREEYQVYYEDHRSFLERIWNQVTSWLNNLLSQMFDSFEAGSTAGSTIVYTIIGVLVLAFMIGLVLLTTNIIRKQQVRRQRPFQSTAELEWDYKKHLHAGKEAMDNERYRVATRHFFLALLLQLDTKQLVKAKKWKTNWDYFDEIRHTNQTLADDFDQLALFFDRVTYGEQSTTLSSIQDYYEKILNKIEEIDRIREPKGNEGGITND</sequence>
<dbReference type="Pfam" id="PF13559">
    <property type="entry name" value="DUF4129"/>
    <property type="match status" value="1"/>
</dbReference>
<reference evidence="3 4" key="1">
    <citation type="submission" date="2013-03" db="EMBL/GenBank/DDBJ databases">
        <title>Draft genome sequence of Gracibacillus halophilus YIM-C55.5, a moderately halophilic and thermophilic organism from the Xiaochaidamu salt lake.</title>
        <authorList>
            <person name="Sugumar T."/>
            <person name="Polireddy D.R."/>
            <person name="Antony A."/>
            <person name="Madhava Y.R."/>
            <person name="Sivakumar N."/>
        </authorList>
    </citation>
    <scope>NUCLEOTIDE SEQUENCE [LARGE SCALE GENOMIC DNA]</scope>
    <source>
        <strain evidence="3 4">YIM-C55.5</strain>
    </source>
</reference>
<evidence type="ECO:0000256" key="1">
    <source>
        <dbReference type="SAM" id="Phobius"/>
    </source>
</evidence>
<dbReference type="InterPro" id="IPR025403">
    <property type="entry name" value="TgpA-like_C"/>
</dbReference>
<organism evidence="3 4">
    <name type="scientific">Gracilibacillus halophilus YIM-C55.5</name>
    <dbReference type="NCBI Taxonomy" id="1308866"/>
    <lineage>
        <taxon>Bacteria</taxon>
        <taxon>Bacillati</taxon>
        <taxon>Bacillota</taxon>
        <taxon>Bacilli</taxon>
        <taxon>Bacillales</taxon>
        <taxon>Bacillaceae</taxon>
        <taxon>Gracilibacillus</taxon>
    </lineage>
</organism>
<gene>
    <name evidence="3" type="ORF">J416_10546</name>
</gene>
<feature type="domain" description="Protein-glutamine gamma-glutamyltransferase-like C-terminal" evidence="2">
    <location>
        <begin position="131"/>
        <end position="193"/>
    </location>
</feature>
<dbReference type="OrthoDB" id="2435598at2"/>
<keyword evidence="1" id="KW-1133">Transmembrane helix</keyword>
<keyword evidence="4" id="KW-1185">Reference proteome</keyword>
<accession>N4WPP8</accession>
<dbReference type="PATRIC" id="fig|1308866.3.peg.2139"/>